<dbReference type="Gene3D" id="3.60.40.10">
    <property type="entry name" value="PPM-type phosphatase domain"/>
    <property type="match status" value="1"/>
</dbReference>
<keyword evidence="3" id="KW-1185">Reference proteome</keyword>
<protein>
    <recommendedName>
        <fullName evidence="4">PPM-type phosphatase domain-containing protein</fullName>
    </recommendedName>
</protein>
<dbReference type="SUPFAM" id="SSF81606">
    <property type="entry name" value="PP2C-like"/>
    <property type="match status" value="1"/>
</dbReference>
<sequence>MESAFGSFAALAQPYLFGRQHFTADGLEAHAATNKSPDHAIRTFRPHLIGRVYLLTGWAQSVSLPSQEAEVKEWLRGAAKLGLRDPCLTGGVVVDVVSCAKCGVLESGFSLQCDLVSEAGLDCLLCGEQRFCHQRSITENVEETFECSTHMWITQETISEALAVHGGKPSRTWDASRGKGAVDLHQAPPGSRGTQFRAVSSAYPFDLFPASLSHVCEILLGEVPGHAGRLSSFVPLEAAERLGQCWDRYLEAVQLEFSLQLRLNLLRSRSWTPQSLADLLSSQARNKHDILSEVQKDNSNQEREAEEEDYREGREVEAVACRFGDLTWKQQGVPPPDFSVINDDAGPAVRAELSLFTRRKTDIKSKIAELEVTQWSAADLLGEDPQLSGFCPHPAWQRVAAHEETQDVDEGAERRLPEFTTATQAEKFKEQEKSASRHQFARRRSKIGASRLNLSRISNNFSRHAEVSSLREWIYAKKVQLPPFSSAPAGLRKRTVAPGRKEEQLENFQPSGPSWSLAGQAMAVPRLPGGDLKIVVPGILSKIFTRLTSRVWYVHERQQEGGRPLPIVGSSWYSAQSDLRADHNADQRALPTSCHSAAIIPLLCYFSWPPAVLTMCSAKEGGRKDDLAVALVDLPRTAQALKQPVPFIDKPASLFAPGQQGFSSSAFFTALLVLVNLWKQVFALLLVRSPHVRPIQPLHKVMVDGLRSSSVASEFCAKRFHSQILPRLSCRSDPLEDHESGSEPGKCELVAIVQDFALLESTARYSGCGLAVALLMGRRLVVGTLGDCRVFLCTRGSPAKGSTAKRPAGWEARQLANGEGRFLTCAAEMRVQLLPSPGARAWFGESPLLCCMPHASQWPSLVTSLQPAQKKFFAGRENSELANRALLRIDAAAHPFAALGLSVAACQVQEAAAEVESFMGMDVYVTQILAELYYLIDEVLSQAAERQPLKLALYFPVSVAVGCFALCARPLVGLELSSEDGPQLLALLSDGARGLSEQRLAEAFESTDVVLSPRCREREAVGVIAAALQVGTETESNPAADAKGPEAKKRKVEHVTPGGKRKVRVASLLLKYAGVSEADSYARRKAPANRSQVDAEKQLLQVLEALSQDAKTGEAKDCKSATNKPHADLGWVLEGQFGKDFDAVAFDLDEYDGFLAFAYTKRAQVLLCEHWATEFPEVKAVSCHPGWVEDRLSHDMYGESAVLLEPMRDAWAGAFYLDKEPQSKHLAGPFFSEGTATHNSSALTSLGLTTAEQMSAQSPTEDFPVFDHYGRRRPAKSGFPPLQDAAVTVVLAWKKLHRATFVMLPFTLGPIAEASSIRGALLPGAQEFLQRLGECVVFQTLAMSGSDNAKVRTDAYVRTVGITQYCGTDEESYTGQADARELLVLGALGCNVLRSYGCPTACTWAWAQVLRNVEGLGFAPPHNAVASGWCGDVEFHAEKEASALHEGS</sequence>
<evidence type="ECO:0008006" key="4">
    <source>
        <dbReference type="Google" id="ProtNLM"/>
    </source>
</evidence>
<name>A0A1Q9CJ74_SYMMI</name>
<dbReference type="InterPro" id="IPR036457">
    <property type="entry name" value="PPM-type-like_dom_sf"/>
</dbReference>
<comment type="caution">
    <text evidence="2">The sequence shown here is derived from an EMBL/GenBank/DDBJ whole genome shotgun (WGS) entry which is preliminary data.</text>
</comment>
<dbReference type="EMBL" id="LSRX01001153">
    <property type="protein sequence ID" value="OLP82956.1"/>
    <property type="molecule type" value="Genomic_DNA"/>
</dbReference>
<dbReference type="OrthoDB" id="417891at2759"/>
<dbReference type="Proteomes" id="UP000186817">
    <property type="component" value="Unassembled WGS sequence"/>
</dbReference>
<dbReference type="InterPro" id="IPR046357">
    <property type="entry name" value="PPIase_dom_sf"/>
</dbReference>
<evidence type="ECO:0000313" key="2">
    <source>
        <dbReference type="EMBL" id="OLP82956.1"/>
    </source>
</evidence>
<accession>A0A1Q9CJ74</accession>
<feature type="region of interest" description="Disordered" evidence="1">
    <location>
        <begin position="291"/>
        <end position="311"/>
    </location>
</feature>
<dbReference type="GO" id="GO:0003755">
    <property type="term" value="F:peptidyl-prolyl cis-trans isomerase activity"/>
    <property type="evidence" value="ECO:0007669"/>
    <property type="project" value="InterPro"/>
</dbReference>
<evidence type="ECO:0000313" key="3">
    <source>
        <dbReference type="Proteomes" id="UP000186817"/>
    </source>
</evidence>
<feature type="compositionally biased region" description="Basic and acidic residues" evidence="1">
    <location>
        <begin position="291"/>
        <end position="303"/>
    </location>
</feature>
<feature type="region of interest" description="Disordered" evidence="1">
    <location>
        <begin position="487"/>
        <end position="510"/>
    </location>
</feature>
<evidence type="ECO:0000256" key="1">
    <source>
        <dbReference type="SAM" id="MobiDB-lite"/>
    </source>
</evidence>
<reference evidence="2 3" key="1">
    <citation type="submission" date="2016-02" db="EMBL/GenBank/DDBJ databases">
        <title>Genome analysis of coral dinoflagellate symbionts highlights evolutionary adaptations to a symbiotic lifestyle.</title>
        <authorList>
            <person name="Aranda M."/>
            <person name="Li Y."/>
            <person name="Liew Y.J."/>
            <person name="Baumgarten S."/>
            <person name="Simakov O."/>
            <person name="Wilson M."/>
            <person name="Piel J."/>
            <person name="Ashoor H."/>
            <person name="Bougouffa S."/>
            <person name="Bajic V.B."/>
            <person name="Ryu T."/>
            <person name="Ravasi T."/>
            <person name="Bayer T."/>
            <person name="Micklem G."/>
            <person name="Kim H."/>
            <person name="Bhak J."/>
            <person name="Lajeunesse T.C."/>
            <person name="Voolstra C.R."/>
        </authorList>
    </citation>
    <scope>NUCLEOTIDE SEQUENCE [LARGE SCALE GENOMIC DNA]</scope>
    <source>
        <strain evidence="2 3">CCMP2467</strain>
    </source>
</reference>
<gene>
    <name evidence="2" type="ORF">AK812_SmicGene36357</name>
</gene>
<proteinExistence type="predicted"/>
<dbReference type="Gene3D" id="3.10.50.40">
    <property type="match status" value="1"/>
</dbReference>
<organism evidence="2 3">
    <name type="scientific">Symbiodinium microadriaticum</name>
    <name type="common">Dinoflagellate</name>
    <name type="synonym">Zooxanthella microadriatica</name>
    <dbReference type="NCBI Taxonomy" id="2951"/>
    <lineage>
        <taxon>Eukaryota</taxon>
        <taxon>Sar</taxon>
        <taxon>Alveolata</taxon>
        <taxon>Dinophyceae</taxon>
        <taxon>Suessiales</taxon>
        <taxon>Symbiodiniaceae</taxon>
        <taxon>Symbiodinium</taxon>
    </lineage>
</organism>